<dbReference type="InterPro" id="IPR014756">
    <property type="entry name" value="Ig_E-set"/>
</dbReference>
<feature type="domain" description="IPT/TIG" evidence="4">
    <location>
        <begin position="209"/>
        <end position="273"/>
    </location>
</feature>
<dbReference type="PANTHER" id="PTHR23335:SF1">
    <property type="entry name" value="CALMODULIN-BINDING TRANSCRIPTION ACTIVATOR, ISOFORM F"/>
    <property type="match status" value="1"/>
</dbReference>
<sequence>MITDDHKSKFKSDRTKTRAKHEYDRMGTSGSAAYANHALSGMNSPTGHFSAGALADTSGLVMRGPGGRQAMSARNSPNLRPHPGYYNNPPTFLDTYSQFASLAGTPSLNNTPLQSPMLSAAAAAAHLGGFESPFHLPPQQSQQQPTMGLGNYTASASQTMLPMSPLYSTMQQQQQQSSNALGLQTSFGDPTGLMSQLGSPVMASEPVQIGQLLPKQGPVAGGIRVMITGRGFHNNMDVYFGDMKAGHVRVDSSTAITCMLPVSKTSGPVTLRILDTATRTMHDASSAVFVYEEDTDQALLEFTMQIIGFKSLSEAEQGFSAIHKRSEPEVDETLRSLLAAGSERNLVQIEQLIMAILQQLLGRGLLDMQSLSLKHEASNRTILHFAAFLGMWGLVSVVLPHMPAVNEVDNNDMTAMHFACIAGRADILELLLSVGALSSLRSSTGMTPADFARSLGHATCLMLIEGSDTYLNFIEDDQATGAHLQQQQQQQASNTMATSAVSAAAVAAMGLPWNNSGQNTAGNTSFSLAAAAAAAAMSSHPASHAYVSMAPAVPATMLAQPSAMGETSNEHMLGTNALFSPLSQQPQQQQPYYPPN</sequence>
<dbReference type="PANTHER" id="PTHR23335">
    <property type="entry name" value="CALMODULIN-BINDING TRANSCRIPTION ACTIVATOR CAMTA"/>
    <property type="match status" value="1"/>
</dbReference>
<evidence type="ECO:0000313" key="5">
    <source>
        <dbReference type="EMBL" id="KAJ2844065.1"/>
    </source>
</evidence>
<protein>
    <submittedName>
        <fullName evidence="5">SPT3 Dosage dependent suppressor of Ty-induced promoter mutations-like protein</fullName>
    </submittedName>
</protein>
<dbReference type="InterPro" id="IPR002110">
    <property type="entry name" value="Ankyrin_rpt"/>
</dbReference>
<dbReference type="SUPFAM" id="SSF81296">
    <property type="entry name" value="E set domains"/>
    <property type="match status" value="1"/>
</dbReference>
<dbReference type="OrthoDB" id="71307at2759"/>
<dbReference type="Pfam" id="PF01833">
    <property type="entry name" value="TIG"/>
    <property type="match status" value="1"/>
</dbReference>
<dbReference type="GO" id="GO:0003690">
    <property type="term" value="F:double-stranded DNA binding"/>
    <property type="evidence" value="ECO:0007669"/>
    <property type="project" value="TreeGrafter"/>
</dbReference>
<dbReference type="PROSITE" id="PS50088">
    <property type="entry name" value="ANK_REPEAT"/>
    <property type="match status" value="1"/>
</dbReference>
<dbReference type="CDD" id="cd00102">
    <property type="entry name" value="IPT"/>
    <property type="match status" value="1"/>
</dbReference>
<keyword evidence="6" id="KW-1185">Reference proteome</keyword>
<dbReference type="Gene3D" id="1.25.40.20">
    <property type="entry name" value="Ankyrin repeat-containing domain"/>
    <property type="match status" value="1"/>
</dbReference>
<proteinExistence type="predicted"/>
<keyword evidence="1 2" id="KW-0040">ANK repeat</keyword>
<dbReference type="GO" id="GO:0005634">
    <property type="term" value="C:nucleus"/>
    <property type="evidence" value="ECO:0007669"/>
    <property type="project" value="TreeGrafter"/>
</dbReference>
<dbReference type="PROSITE" id="PS50297">
    <property type="entry name" value="ANK_REP_REGION"/>
    <property type="match status" value="1"/>
</dbReference>
<reference evidence="5" key="1">
    <citation type="submission" date="2022-07" db="EMBL/GenBank/DDBJ databases">
        <title>Phylogenomic reconstructions and comparative analyses of Kickxellomycotina fungi.</title>
        <authorList>
            <person name="Reynolds N.K."/>
            <person name="Stajich J.E."/>
            <person name="Barry K."/>
            <person name="Grigoriev I.V."/>
            <person name="Crous P."/>
            <person name="Smith M.E."/>
        </authorList>
    </citation>
    <scope>NUCLEOTIDE SEQUENCE</scope>
    <source>
        <strain evidence="5">NRRL 1566</strain>
    </source>
</reference>
<organism evidence="5 6">
    <name type="scientific">Coemansia brasiliensis</name>
    <dbReference type="NCBI Taxonomy" id="2650707"/>
    <lineage>
        <taxon>Eukaryota</taxon>
        <taxon>Fungi</taxon>
        <taxon>Fungi incertae sedis</taxon>
        <taxon>Zoopagomycota</taxon>
        <taxon>Kickxellomycotina</taxon>
        <taxon>Kickxellomycetes</taxon>
        <taxon>Kickxellales</taxon>
        <taxon>Kickxellaceae</taxon>
        <taxon>Coemansia</taxon>
    </lineage>
</organism>
<dbReference type="InterPro" id="IPR013783">
    <property type="entry name" value="Ig-like_fold"/>
</dbReference>
<gene>
    <name evidence="5" type="primary">SPT23</name>
    <name evidence="5" type="ORF">IWW36_005324</name>
</gene>
<dbReference type="InterPro" id="IPR002909">
    <property type="entry name" value="IPT_dom"/>
</dbReference>
<evidence type="ECO:0000256" key="2">
    <source>
        <dbReference type="PROSITE-ProRule" id="PRU00023"/>
    </source>
</evidence>
<dbReference type="GO" id="GO:0003712">
    <property type="term" value="F:transcription coregulator activity"/>
    <property type="evidence" value="ECO:0007669"/>
    <property type="project" value="TreeGrafter"/>
</dbReference>
<evidence type="ECO:0000259" key="4">
    <source>
        <dbReference type="Pfam" id="PF01833"/>
    </source>
</evidence>
<dbReference type="SMART" id="SM00248">
    <property type="entry name" value="ANK"/>
    <property type="match status" value="2"/>
</dbReference>
<dbReference type="InterPro" id="IPR036770">
    <property type="entry name" value="Ankyrin_rpt-contain_sf"/>
</dbReference>
<dbReference type="Pfam" id="PF12796">
    <property type="entry name" value="Ank_2"/>
    <property type="match status" value="1"/>
</dbReference>
<name>A0A9W8I3D2_9FUNG</name>
<feature type="region of interest" description="Disordered" evidence="3">
    <location>
        <begin position="1"/>
        <end position="23"/>
    </location>
</feature>
<dbReference type="SUPFAM" id="SSF48403">
    <property type="entry name" value="Ankyrin repeat"/>
    <property type="match status" value="1"/>
</dbReference>
<dbReference type="GO" id="GO:0006357">
    <property type="term" value="P:regulation of transcription by RNA polymerase II"/>
    <property type="evidence" value="ECO:0007669"/>
    <property type="project" value="TreeGrafter"/>
</dbReference>
<dbReference type="AlphaFoldDB" id="A0A9W8I3D2"/>
<evidence type="ECO:0000313" key="6">
    <source>
        <dbReference type="Proteomes" id="UP001139887"/>
    </source>
</evidence>
<evidence type="ECO:0000256" key="1">
    <source>
        <dbReference type="ARBA" id="ARBA00023043"/>
    </source>
</evidence>
<accession>A0A9W8I3D2</accession>
<comment type="caution">
    <text evidence="5">The sequence shown here is derived from an EMBL/GenBank/DDBJ whole genome shotgun (WGS) entry which is preliminary data.</text>
</comment>
<dbReference type="Gene3D" id="2.60.40.10">
    <property type="entry name" value="Immunoglobulins"/>
    <property type="match status" value="1"/>
</dbReference>
<evidence type="ECO:0000256" key="3">
    <source>
        <dbReference type="SAM" id="MobiDB-lite"/>
    </source>
</evidence>
<dbReference type="Proteomes" id="UP001139887">
    <property type="component" value="Unassembled WGS sequence"/>
</dbReference>
<feature type="repeat" description="ANK" evidence="2">
    <location>
        <begin position="411"/>
        <end position="443"/>
    </location>
</feature>
<dbReference type="EMBL" id="JANBUW010001200">
    <property type="protein sequence ID" value="KAJ2844065.1"/>
    <property type="molecule type" value="Genomic_DNA"/>
</dbReference>